<dbReference type="Pfam" id="PF00078">
    <property type="entry name" value="RVT_1"/>
    <property type="match status" value="1"/>
</dbReference>
<dbReference type="InterPro" id="IPR043502">
    <property type="entry name" value="DNA/RNA_pol_sf"/>
</dbReference>
<dbReference type="InterPro" id="IPR053134">
    <property type="entry name" value="RNA-dir_DNA_polymerase"/>
</dbReference>
<dbReference type="SUPFAM" id="SSF56672">
    <property type="entry name" value="DNA/RNA polymerases"/>
    <property type="match status" value="1"/>
</dbReference>
<reference evidence="4 5" key="1">
    <citation type="journal article" date="2016" name="PLoS ONE">
        <title>Sequence Assembly of Yarrowia lipolytica Strain W29/CLIB89 Shows Transposable Element Diversity.</title>
        <authorList>
            <person name="Magnan C."/>
            <person name="Yu J."/>
            <person name="Chang I."/>
            <person name="Jahn E."/>
            <person name="Kanomata Y."/>
            <person name="Wu J."/>
            <person name="Zeller M."/>
            <person name="Oakes M."/>
            <person name="Baldi P."/>
            <person name="Sandmeyer S."/>
        </authorList>
    </citation>
    <scope>NUCLEOTIDE SEQUENCE [LARGE SCALE GENOMIC DNA]</scope>
    <source>
        <strain evidence="5">CLIB89(W29)</strain>
    </source>
</reference>
<dbReference type="PANTHER" id="PTHR24559:SF444">
    <property type="entry name" value="REVERSE TRANSCRIPTASE DOMAIN-CONTAINING PROTEIN"/>
    <property type="match status" value="1"/>
</dbReference>
<protein>
    <recommendedName>
        <fullName evidence="6">Reverse transcriptase domain-containing protein</fullName>
    </recommendedName>
</protein>
<dbReference type="CDD" id="cd01647">
    <property type="entry name" value="RT_LTR"/>
    <property type="match status" value="1"/>
</dbReference>
<dbReference type="Proteomes" id="UP000182444">
    <property type="component" value="Chromosome 1B"/>
</dbReference>
<organism evidence="4 5">
    <name type="scientific">Yarrowia lipolytica</name>
    <name type="common">Candida lipolytica</name>
    <dbReference type="NCBI Taxonomy" id="4952"/>
    <lineage>
        <taxon>Eukaryota</taxon>
        <taxon>Fungi</taxon>
        <taxon>Dikarya</taxon>
        <taxon>Ascomycota</taxon>
        <taxon>Saccharomycotina</taxon>
        <taxon>Dipodascomycetes</taxon>
        <taxon>Dipodascales</taxon>
        <taxon>Dipodascales incertae sedis</taxon>
        <taxon>Yarrowia</taxon>
    </lineage>
</organism>
<dbReference type="Gene3D" id="3.30.70.270">
    <property type="match status" value="1"/>
</dbReference>
<accession>A0A1D8N6X0</accession>
<dbReference type="VEuPathDB" id="FungiDB:YALI1_B10263g"/>
<feature type="region of interest" description="Disordered" evidence="1">
    <location>
        <begin position="212"/>
        <end position="231"/>
    </location>
</feature>
<dbReference type="Pfam" id="PF17919">
    <property type="entry name" value="RT_RNaseH_2"/>
    <property type="match status" value="1"/>
</dbReference>
<evidence type="ECO:0000259" key="3">
    <source>
        <dbReference type="Pfam" id="PF17919"/>
    </source>
</evidence>
<dbReference type="InterPro" id="IPR041577">
    <property type="entry name" value="RT_RNaseH_2"/>
</dbReference>
<dbReference type="RefSeq" id="XP_068138130.1">
    <property type="nucleotide sequence ID" value="XM_068282029.1"/>
</dbReference>
<sequence length="473" mass="52977">MDDVERFNAFHTAVPERDSTVTLTDVIPTLPSKPDAVLMPASVFFGRFKHLATRELGNEDETNQARYSVSTLCKLVPPVMRPALGSLRPNSWNELRTEFYNLARALLFVHVDHEEISRYFFSWSPPPYDSANLKDVYRILLLDIESAAGPVYESSFRVALARIHRTFPNLSLTSSALYTLDAPIRDTFALADTGAAAPVADLSFLVPAPVTSNVHHPKKSGKDKPPLKGADAHILTDNQSASASGNYLGALVDVQNLLNEFSDVFMLGGRKYPKPVKQPPFDLVPLDATKPLDPTGRRLLVVYHPITTHFSNHAWNCMPQGIAQAPAHLQKCMDSVLEEYLDEFVMVYLDDIIVYSNTWEEHMDHIRRVLSKLQHTKKDVPFVCSDACEKAFRALKDAIKANLSLAAFDPDLETILYIDASFEGLGAALIQIQRDSSERTRELKGAHPYRFVNRVELLLMNILSNLSLCQMVR</sequence>
<gene>
    <name evidence="4" type="ORF">YALI1_B10263g</name>
</gene>
<dbReference type="EMBL" id="CP017554">
    <property type="protein sequence ID" value="AOW01379.1"/>
    <property type="molecule type" value="Genomic_DNA"/>
</dbReference>
<proteinExistence type="predicted"/>
<dbReference type="VEuPathDB" id="FungiDB:YALI0_B07777g"/>
<dbReference type="PANTHER" id="PTHR24559">
    <property type="entry name" value="TRANSPOSON TY3-I GAG-POL POLYPROTEIN"/>
    <property type="match status" value="1"/>
</dbReference>
<evidence type="ECO:0000259" key="2">
    <source>
        <dbReference type="Pfam" id="PF00078"/>
    </source>
</evidence>
<dbReference type="InterPro" id="IPR043128">
    <property type="entry name" value="Rev_trsase/Diguanyl_cyclase"/>
</dbReference>
<evidence type="ECO:0008006" key="6">
    <source>
        <dbReference type="Google" id="ProtNLM"/>
    </source>
</evidence>
<evidence type="ECO:0000313" key="5">
    <source>
        <dbReference type="Proteomes" id="UP000182444"/>
    </source>
</evidence>
<dbReference type="AlphaFoldDB" id="A0A1D8N6X0"/>
<dbReference type="InterPro" id="IPR000477">
    <property type="entry name" value="RT_dom"/>
</dbReference>
<evidence type="ECO:0000313" key="4">
    <source>
        <dbReference type="EMBL" id="AOW01379.1"/>
    </source>
</evidence>
<feature type="domain" description="Reverse transcriptase" evidence="2">
    <location>
        <begin position="313"/>
        <end position="375"/>
    </location>
</feature>
<dbReference type="GeneID" id="2907256"/>
<name>A0A1D8N6X0_YARLL</name>
<evidence type="ECO:0000256" key="1">
    <source>
        <dbReference type="SAM" id="MobiDB-lite"/>
    </source>
</evidence>
<feature type="domain" description="Reverse transcriptase/retrotransposon-derived protein RNase H-like" evidence="3">
    <location>
        <begin position="386"/>
        <end position="439"/>
    </location>
</feature>